<name>A0AA41L4A6_9BURK</name>
<gene>
    <name evidence="5" type="ORF">KVP70_29520</name>
    <name evidence="6" type="ORF">L1274_004315</name>
</gene>
<dbReference type="AlphaFoldDB" id="A0AA41L4A6"/>
<accession>A0AA41L4A6</accession>
<reference evidence="6" key="2">
    <citation type="submission" date="2022-03" db="EMBL/GenBank/DDBJ databases">
        <title>Genome Encyclopedia of Bacteria and Archaea VI: Functional Genomics of Type Strains.</title>
        <authorList>
            <person name="Whitman W."/>
        </authorList>
    </citation>
    <scope>NUCLEOTIDE SEQUENCE</scope>
    <source>
        <strain evidence="6">HSC-15S17</strain>
    </source>
</reference>
<organism evidence="5 7">
    <name type="scientific">Duganella violaceipulchra</name>
    <dbReference type="NCBI Taxonomy" id="2849652"/>
    <lineage>
        <taxon>Bacteria</taxon>
        <taxon>Pseudomonadati</taxon>
        <taxon>Pseudomonadota</taxon>
        <taxon>Betaproteobacteria</taxon>
        <taxon>Burkholderiales</taxon>
        <taxon>Oxalobacteraceae</taxon>
        <taxon>Telluria group</taxon>
        <taxon>Duganella</taxon>
    </lineage>
</organism>
<dbReference type="PROSITE" id="PS00552">
    <property type="entry name" value="HTH_MERR_1"/>
    <property type="match status" value="1"/>
</dbReference>
<dbReference type="Proteomes" id="UP001162889">
    <property type="component" value="Unassembled WGS sequence"/>
</dbReference>
<comment type="caution">
    <text evidence="5">The sequence shown here is derived from an EMBL/GenBank/DDBJ whole genome shotgun (WGS) entry which is preliminary data.</text>
</comment>
<evidence type="ECO:0000256" key="1">
    <source>
        <dbReference type="ARBA" id="ARBA00023015"/>
    </source>
</evidence>
<dbReference type="GO" id="GO:0003677">
    <property type="term" value="F:DNA binding"/>
    <property type="evidence" value="ECO:0007669"/>
    <property type="project" value="UniProtKB-KW"/>
</dbReference>
<evidence type="ECO:0000256" key="2">
    <source>
        <dbReference type="ARBA" id="ARBA00023163"/>
    </source>
</evidence>
<evidence type="ECO:0000313" key="6">
    <source>
        <dbReference type="EMBL" id="MCP2010575.1"/>
    </source>
</evidence>
<keyword evidence="2" id="KW-0804">Transcription</keyword>
<keyword evidence="8" id="KW-1185">Reference proteome</keyword>
<feature type="domain" description="HTH merR-type" evidence="4">
    <location>
        <begin position="1"/>
        <end position="69"/>
    </location>
</feature>
<dbReference type="RefSeq" id="WP_217945954.1">
    <property type="nucleotide sequence ID" value="NZ_JAHTGR010000024.1"/>
</dbReference>
<dbReference type="Proteomes" id="UP001155901">
    <property type="component" value="Unassembled WGS sequence"/>
</dbReference>
<keyword evidence="5" id="KW-0238">DNA-binding</keyword>
<evidence type="ECO:0000313" key="5">
    <source>
        <dbReference type="EMBL" id="MBV6325063.1"/>
    </source>
</evidence>
<dbReference type="PANTHER" id="PTHR30204:SF94">
    <property type="entry name" value="HEAVY METAL-DEPENDENT TRANSCRIPTIONAL REGULATOR HI_0293-RELATED"/>
    <property type="match status" value="1"/>
</dbReference>
<dbReference type="SMART" id="SM00422">
    <property type="entry name" value="HTH_MERR"/>
    <property type="match status" value="1"/>
</dbReference>
<keyword evidence="3" id="KW-0175">Coiled coil</keyword>
<feature type="coiled-coil region" evidence="3">
    <location>
        <begin position="79"/>
        <end position="113"/>
    </location>
</feature>
<dbReference type="Pfam" id="PF13411">
    <property type="entry name" value="MerR_1"/>
    <property type="match status" value="1"/>
</dbReference>
<dbReference type="InterPro" id="IPR047057">
    <property type="entry name" value="MerR_fam"/>
</dbReference>
<dbReference type="PROSITE" id="PS50937">
    <property type="entry name" value="HTH_MERR_2"/>
    <property type="match status" value="1"/>
</dbReference>
<evidence type="ECO:0000313" key="7">
    <source>
        <dbReference type="Proteomes" id="UP001155901"/>
    </source>
</evidence>
<evidence type="ECO:0000256" key="3">
    <source>
        <dbReference type="SAM" id="Coils"/>
    </source>
</evidence>
<evidence type="ECO:0000313" key="8">
    <source>
        <dbReference type="Proteomes" id="UP001162889"/>
    </source>
</evidence>
<dbReference type="InterPro" id="IPR000551">
    <property type="entry name" value="MerR-type_HTH_dom"/>
</dbReference>
<dbReference type="EMBL" id="JAHTGR010000024">
    <property type="protein sequence ID" value="MBV6325063.1"/>
    <property type="molecule type" value="Genomic_DNA"/>
</dbReference>
<sequence length="133" mass="14634">MKIGELAERSGLAPSAIRFYEKAGLLPKAARGANGYRVYAETALERLQLIQIGQNLGFTLEAIRAVSLLEGAAFQDGLLHNLDARLGEIEQMMQTLRTQRESLLDTRHKLQQSWANNECLSNADLAARGPARA</sequence>
<dbReference type="PANTHER" id="PTHR30204">
    <property type="entry name" value="REDOX-CYCLING DRUG-SENSING TRANSCRIPTIONAL ACTIVATOR SOXR"/>
    <property type="match status" value="1"/>
</dbReference>
<reference evidence="5" key="1">
    <citation type="submission" date="2021-07" db="EMBL/GenBank/DDBJ databases">
        <title>Characterization of violacein-producing bacteria and related species.</title>
        <authorList>
            <person name="Wilson H.S."/>
            <person name="De Leon M.E."/>
        </authorList>
    </citation>
    <scope>NUCLEOTIDE SEQUENCE</scope>
    <source>
        <strain evidence="5">HSC-15S17</strain>
    </source>
</reference>
<dbReference type="EMBL" id="JALJZU010000008">
    <property type="protein sequence ID" value="MCP2010575.1"/>
    <property type="molecule type" value="Genomic_DNA"/>
</dbReference>
<dbReference type="GO" id="GO:0003700">
    <property type="term" value="F:DNA-binding transcription factor activity"/>
    <property type="evidence" value="ECO:0007669"/>
    <property type="project" value="InterPro"/>
</dbReference>
<evidence type="ECO:0000259" key="4">
    <source>
        <dbReference type="PROSITE" id="PS50937"/>
    </source>
</evidence>
<proteinExistence type="predicted"/>
<protein>
    <submittedName>
        <fullName evidence="6">DNA-binding transcriptional MerR regulator</fullName>
    </submittedName>
    <submittedName>
        <fullName evidence="5">MerR family DNA-binding transcriptional regulator</fullName>
    </submittedName>
</protein>
<keyword evidence="1" id="KW-0805">Transcription regulation</keyword>